<feature type="compositionally biased region" description="Acidic residues" evidence="2">
    <location>
        <begin position="1310"/>
        <end position="1322"/>
    </location>
</feature>
<dbReference type="PRINTS" id="PR00449">
    <property type="entry name" value="RASTRNSFRMNG"/>
</dbReference>
<comment type="caution">
    <text evidence="3">The sequence shown here is derived from an EMBL/GenBank/DDBJ whole genome shotgun (WGS) entry which is preliminary data.</text>
</comment>
<feature type="compositionally biased region" description="Acidic residues" evidence="2">
    <location>
        <begin position="1263"/>
        <end position="1299"/>
    </location>
</feature>
<dbReference type="InterPro" id="IPR001806">
    <property type="entry name" value="Small_GTPase"/>
</dbReference>
<evidence type="ECO:0000313" key="3">
    <source>
        <dbReference type="EMBL" id="KAK2952805.1"/>
    </source>
</evidence>
<feature type="compositionally biased region" description="Acidic residues" evidence="2">
    <location>
        <begin position="1237"/>
        <end position="1255"/>
    </location>
</feature>
<accession>A0ABQ9XMS9</accession>
<feature type="compositionally biased region" description="Basic and acidic residues" evidence="2">
    <location>
        <begin position="1121"/>
        <end position="1134"/>
    </location>
</feature>
<evidence type="ECO:0000256" key="2">
    <source>
        <dbReference type="SAM" id="MobiDB-lite"/>
    </source>
</evidence>
<reference evidence="3 4" key="1">
    <citation type="journal article" date="2022" name="bioRxiv">
        <title>Genomics of Preaxostyla Flagellates Illuminates Evolutionary Transitions and the Path Towards Mitochondrial Loss.</title>
        <authorList>
            <person name="Novak L.V.F."/>
            <person name="Treitli S.C."/>
            <person name="Pyrih J."/>
            <person name="Halakuc P."/>
            <person name="Pipaliya S.V."/>
            <person name="Vacek V."/>
            <person name="Brzon O."/>
            <person name="Soukal P."/>
            <person name="Eme L."/>
            <person name="Dacks J.B."/>
            <person name="Karnkowska A."/>
            <person name="Elias M."/>
            <person name="Hampl V."/>
        </authorList>
    </citation>
    <scope>NUCLEOTIDE SEQUENCE [LARGE SCALE GENOMIC DNA]</scope>
    <source>
        <strain evidence="3">NAU3</strain>
        <tissue evidence="3">Gut</tissue>
    </source>
</reference>
<dbReference type="InterPro" id="IPR027417">
    <property type="entry name" value="P-loop_NTPase"/>
</dbReference>
<feature type="region of interest" description="Disordered" evidence="2">
    <location>
        <begin position="1099"/>
        <end position="1134"/>
    </location>
</feature>
<dbReference type="PROSITE" id="PS51419">
    <property type="entry name" value="RAB"/>
    <property type="match status" value="1"/>
</dbReference>
<gene>
    <name evidence="3" type="ORF">BLNAU_12273</name>
</gene>
<dbReference type="Pfam" id="PF00071">
    <property type="entry name" value="Ras"/>
    <property type="match status" value="1"/>
</dbReference>
<proteinExistence type="predicted"/>
<dbReference type="SUPFAM" id="SSF52540">
    <property type="entry name" value="P-loop containing nucleoside triphosphate hydrolases"/>
    <property type="match status" value="1"/>
</dbReference>
<feature type="compositionally biased region" description="Pro residues" evidence="2">
    <location>
        <begin position="1361"/>
        <end position="1371"/>
    </location>
</feature>
<feature type="region of interest" description="Disordered" evidence="2">
    <location>
        <begin position="596"/>
        <end position="676"/>
    </location>
</feature>
<feature type="compositionally biased region" description="Basic and acidic residues" evidence="2">
    <location>
        <begin position="472"/>
        <end position="489"/>
    </location>
</feature>
<feature type="compositionally biased region" description="Basic residues" evidence="2">
    <location>
        <begin position="290"/>
        <end position="301"/>
    </location>
</feature>
<evidence type="ECO:0000256" key="1">
    <source>
        <dbReference type="ARBA" id="ARBA00022741"/>
    </source>
</evidence>
<feature type="compositionally biased region" description="Basic and acidic residues" evidence="2">
    <location>
        <begin position="1099"/>
        <end position="1109"/>
    </location>
</feature>
<dbReference type="Gene3D" id="3.40.50.300">
    <property type="entry name" value="P-loop containing nucleotide triphosphate hydrolases"/>
    <property type="match status" value="1"/>
</dbReference>
<sequence length="1391" mass="159641">MTFFADDYDAGLNLMEKRLRVNQQEVKFNLWDNGGAQEFVSLLPALAEDCTAVLFMFDLTKMSTLVGVKEWFRRVKEINSNMIPFLIGTKFDLFAKLPADQQSTTVKKARNYARLMRAPLIFSSSRLSINVKTIFKAVLAVIFDARSSITEIHDPGCPILELAPYTPPDETQESSPLEQPTLLFHAVADCFKYVDTAYQPQGKHSIGIEEQSTTPNHVIIIFNEQTPSSGALVTIDINSETLNPTLQREKFLSIRDDTKTPWSLSFTTAEDAKKILDTITTYRKPLPEHRKSKKSSSRSKSRSVAPAYPVNEDTILIKTLSEGKGKRRLLPGDYLGCTLRICQQDEKSFDVEPGALLKMYEGEDAMYTCTIGDGTSMPCLEYVFLGMRLHEIRQAIIPTRVCLGTTVLAPIRSFISSLQAQREEGNDKEGFVFVEIGLVGIRRAEKWKSLSHEDEDEELTKAKAHSLKQIERLVKKDHSDDRRDTDSHHHTSRSRTHSLHSNTSNPTHNEEELFGDTTSVHTHTTAESQKKQDLVDRMAALQQVDAYQKGNTSTPPSKKTFLDQDEDSESWVTKPAPSTVQHPEMIAELKHHLGIEPDEHPEQSDDDDLFPPKERVEEQPKEEEKEEEKDEEKADEHKQAETESTSPPSTQPVPQTQPTSFSAQPLQPGQTPPYPFIMPFPVPFWPPYGQMGMGEGGMWGMPAKPATEKKKDKKKKKTKTVEKKPKLKKVKKTDTESVQSVKVQARTERDVVDELNRITRKLDEMTGLAPNGEMSSITLMTTLEALVAENERLRRENESEVAENVDLRERWKSALKAGREACERESNAVLNGASQLKRESDEHKRIVDELKAKIQEVQEEIVEANQRIRESTEQRVKAEIDLKEIQVKQAQLESDKVVVDTELEREQQKSSDLVTSLETMREENERLREKISVLEDKMAELSVLKSEEGAVMDEERSDWKGVDEKREADYQLKLKELTDEAERWKVEALKLREDMQELRMKEYTPDIKTEVEKAIQFVEQREAEKVQAERVVWESERERYDAERQKWIVEREQLQKEAERAFERGEIEGKASGRLEGEKEAAKEGKVISDEVLEALREDERERVRREMQSEQEDMSEQLEEMERKTRKQHAEMMKETEKMVKETLMEVFKNVNGQVEQWDDSDVIEKSDVTDAVKSAVRDTTLAFQSRMKGEEKQEKEQPEHEETKEEEAVEEKKDEDEKSVSEEEDEKKEEASLHEDEEEKHDEEENDEEEESAAAEPATKEEDEYEEYEEEKKEDEEEPAAKEEESEFEEEEEEEQAQPEQAPKPVAEEESEYEEEEEEEKEKKETKPAKSALFADDSDSDDDLFALQARLKEQKAKPKPSPSLSPAPSPSQKKKGMQLSVDDMDLFSF</sequence>
<feature type="compositionally biased region" description="Basic and acidic residues" evidence="2">
    <location>
        <begin position="631"/>
        <end position="641"/>
    </location>
</feature>
<feature type="region of interest" description="Disordered" evidence="2">
    <location>
        <begin position="699"/>
        <end position="745"/>
    </location>
</feature>
<feature type="compositionally biased region" description="Low complexity" evidence="2">
    <location>
        <begin position="642"/>
        <end position="662"/>
    </location>
</feature>
<evidence type="ECO:0000313" key="4">
    <source>
        <dbReference type="Proteomes" id="UP001281761"/>
    </source>
</evidence>
<feature type="region of interest" description="Disordered" evidence="2">
    <location>
        <begin position="1183"/>
        <end position="1391"/>
    </location>
</feature>
<feature type="region of interest" description="Disordered" evidence="2">
    <location>
        <begin position="1063"/>
        <end position="1086"/>
    </location>
</feature>
<organism evidence="3 4">
    <name type="scientific">Blattamonas nauphoetae</name>
    <dbReference type="NCBI Taxonomy" id="2049346"/>
    <lineage>
        <taxon>Eukaryota</taxon>
        <taxon>Metamonada</taxon>
        <taxon>Preaxostyla</taxon>
        <taxon>Oxymonadida</taxon>
        <taxon>Blattamonas</taxon>
    </lineage>
</organism>
<dbReference type="PANTHER" id="PTHR47978">
    <property type="match status" value="1"/>
</dbReference>
<feature type="region of interest" description="Disordered" evidence="2">
    <location>
        <begin position="472"/>
        <end position="512"/>
    </location>
</feature>
<dbReference type="EMBL" id="JARBJD010000099">
    <property type="protein sequence ID" value="KAK2952805.1"/>
    <property type="molecule type" value="Genomic_DNA"/>
</dbReference>
<feature type="compositionally biased region" description="Basic and acidic residues" evidence="2">
    <location>
        <begin position="610"/>
        <end position="623"/>
    </location>
</feature>
<name>A0ABQ9XMS9_9EUKA</name>
<feature type="region of interest" description="Disordered" evidence="2">
    <location>
        <begin position="546"/>
        <end position="581"/>
    </location>
</feature>
<feature type="compositionally biased region" description="Basic and acidic residues" evidence="2">
    <location>
        <begin position="1189"/>
        <end position="1205"/>
    </location>
</feature>
<feature type="region of interest" description="Disordered" evidence="2">
    <location>
        <begin position="286"/>
        <end position="306"/>
    </location>
</feature>
<keyword evidence="4" id="KW-1185">Reference proteome</keyword>
<feature type="compositionally biased region" description="Basic and acidic residues" evidence="2">
    <location>
        <begin position="1212"/>
        <end position="1223"/>
    </location>
</feature>
<feature type="compositionally biased region" description="Acidic residues" evidence="2">
    <location>
        <begin position="1110"/>
        <end position="1120"/>
    </location>
</feature>
<dbReference type="SMART" id="SM00175">
    <property type="entry name" value="RAB"/>
    <property type="match status" value="1"/>
</dbReference>
<protein>
    <submittedName>
        <fullName evidence="3">Septum-promoting GTP-binding protein 1</fullName>
    </submittedName>
</protein>
<dbReference type="Proteomes" id="UP001281761">
    <property type="component" value="Unassembled WGS sequence"/>
</dbReference>
<keyword evidence="1" id="KW-0547">Nucleotide-binding</keyword>